<evidence type="ECO:0000259" key="4">
    <source>
        <dbReference type="Pfam" id="PF03816"/>
    </source>
</evidence>
<evidence type="ECO:0000256" key="2">
    <source>
        <dbReference type="SAM" id="MobiDB-lite"/>
    </source>
</evidence>
<keyword evidence="6" id="KW-1185">Reference proteome</keyword>
<keyword evidence="3" id="KW-1133">Transmembrane helix</keyword>
<dbReference type="RefSeq" id="WP_319953342.1">
    <property type="nucleotide sequence ID" value="NZ_JAXAVX010000002.1"/>
</dbReference>
<accession>A0ABU4VHA5</accession>
<evidence type="ECO:0000256" key="1">
    <source>
        <dbReference type="ARBA" id="ARBA00006068"/>
    </source>
</evidence>
<dbReference type="EMBL" id="JAXAVX010000002">
    <property type="protein sequence ID" value="MDX8151191.1"/>
    <property type="molecule type" value="Genomic_DNA"/>
</dbReference>
<dbReference type="InterPro" id="IPR050922">
    <property type="entry name" value="LytR/CpsA/Psr_CW_biosynth"/>
</dbReference>
<name>A0ABU4VHA5_9ACTN</name>
<proteinExistence type="inferred from homology"/>
<evidence type="ECO:0000313" key="5">
    <source>
        <dbReference type="EMBL" id="MDX8151191.1"/>
    </source>
</evidence>
<evidence type="ECO:0000256" key="3">
    <source>
        <dbReference type="SAM" id="Phobius"/>
    </source>
</evidence>
<feature type="compositionally biased region" description="Basic and acidic residues" evidence="2">
    <location>
        <begin position="168"/>
        <end position="177"/>
    </location>
</feature>
<dbReference type="NCBIfam" id="TIGR00350">
    <property type="entry name" value="lytR_cpsA_psr"/>
    <property type="match status" value="1"/>
</dbReference>
<feature type="region of interest" description="Disordered" evidence="2">
    <location>
        <begin position="160"/>
        <end position="187"/>
    </location>
</feature>
<gene>
    <name evidence="5" type="ORF">SK069_06280</name>
</gene>
<keyword evidence="3" id="KW-0812">Transmembrane</keyword>
<feature type="domain" description="Cell envelope-related transcriptional attenuator" evidence="4">
    <location>
        <begin position="186"/>
        <end position="353"/>
    </location>
</feature>
<feature type="compositionally biased region" description="Basic and acidic residues" evidence="2">
    <location>
        <begin position="1"/>
        <end position="23"/>
    </location>
</feature>
<feature type="region of interest" description="Disordered" evidence="2">
    <location>
        <begin position="1"/>
        <end position="104"/>
    </location>
</feature>
<dbReference type="Proteomes" id="UP001277761">
    <property type="component" value="Unassembled WGS sequence"/>
</dbReference>
<evidence type="ECO:0000313" key="6">
    <source>
        <dbReference type="Proteomes" id="UP001277761"/>
    </source>
</evidence>
<keyword evidence="3" id="KW-0472">Membrane</keyword>
<feature type="compositionally biased region" description="Basic and acidic residues" evidence="2">
    <location>
        <begin position="83"/>
        <end position="98"/>
    </location>
</feature>
<organism evidence="5 6">
    <name type="scientific">Patulibacter brassicae</name>
    <dbReference type="NCBI Taxonomy" id="1705717"/>
    <lineage>
        <taxon>Bacteria</taxon>
        <taxon>Bacillati</taxon>
        <taxon>Actinomycetota</taxon>
        <taxon>Thermoleophilia</taxon>
        <taxon>Solirubrobacterales</taxon>
        <taxon>Patulibacteraceae</taxon>
        <taxon>Patulibacter</taxon>
    </lineage>
</organism>
<comment type="similarity">
    <text evidence="1">Belongs to the LytR/CpsA/Psr (LCP) family.</text>
</comment>
<sequence length="431" mass="45080">MPERDDADERGGESRPEGGDGRRRPAAPGYTVYGTGRRARRDPGAGGPGPRGATPRRPADESGAGPGARLPYTTYQARRRFGRRADDGEHVPGEEPGRARAPRRRRPGLGRRIARCVVGFAVAWVAFSMLLFLVSAQIHQDGGGADDLLGGGGAPFTPTNVLVLGSDARPKGSKEPGAEGGESNSRTDTIMLMRTGGFANAKLGIPRDTVVDLPGHGLQKINAAHVFGGTKGSVQAVESLTGIDVHHVAEMDFANFPGLIDAMGGVSFQAKTCLTAVVSGGSGKDGRSGVTSGTGRYFGGTSFRLRKGRSYHLTGRQALALARVRKNTCDAGQDDVDRAGRQQQILSAMKRRVLSPAGFARLPLIAWKAPQAVKTDMGGFSLLGVAIGQFLPGGGSSQVLKPVGVQTLPDGGAGLTVSPSTIDRARRKFDK</sequence>
<comment type="caution">
    <text evidence="5">The sequence shown here is derived from an EMBL/GenBank/DDBJ whole genome shotgun (WGS) entry which is preliminary data.</text>
</comment>
<dbReference type="Pfam" id="PF03816">
    <property type="entry name" value="LytR_cpsA_psr"/>
    <property type="match status" value="1"/>
</dbReference>
<dbReference type="Gene3D" id="3.40.630.190">
    <property type="entry name" value="LCP protein"/>
    <property type="match status" value="1"/>
</dbReference>
<dbReference type="InterPro" id="IPR004474">
    <property type="entry name" value="LytR_CpsA_psr"/>
</dbReference>
<dbReference type="PANTHER" id="PTHR33392:SF6">
    <property type="entry name" value="POLYISOPRENYL-TEICHOIC ACID--PEPTIDOGLYCAN TEICHOIC ACID TRANSFERASE TAGU"/>
    <property type="match status" value="1"/>
</dbReference>
<protein>
    <submittedName>
        <fullName evidence="5">LCP family protein</fullName>
    </submittedName>
</protein>
<reference evidence="5 6" key="1">
    <citation type="submission" date="2023-11" db="EMBL/GenBank/DDBJ databases">
        <authorList>
            <person name="Xu M."/>
            <person name="Jiang T."/>
        </authorList>
    </citation>
    <scope>NUCLEOTIDE SEQUENCE [LARGE SCALE GENOMIC DNA]</scope>
    <source>
        <strain evidence="5 6">SD</strain>
    </source>
</reference>
<feature type="transmembrane region" description="Helical" evidence="3">
    <location>
        <begin position="113"/>
        <end position="134"/>
    </location>
</feature>
<dbReference type="PANTHER" id="PTHR33392">
    <property type="entry name" value="POLYISOPRENYL-TEICHOIC ACID--PEPTIDOGLYCAN TEICHOIC ACID TRANSFERASE TAGU"/>
    <property type="match status" value="1"/>
</dbReference>